<evidence type="ECO:0000256" key="1">
    <source>
        <dbReference type="SAM" id="MobiDB-lite"/>
    </source>
</evidence>
<feature type="region of interest" description="Disordered" evidence="1">
    <location>
        <begin position="316"/>
        <end position="337"/>
    </location>
</feature>
<name>A0ABN9UJP1_9DINO</name>
<feature type="region of interest" description="Disordered" evidence="1">
    <location>
        <begin position="16"/>
        <end position="37"/>
    </location>
</feature>
<reference evidence="2" key="1">
    <citation type="submission" date="2023-10" db="EMBL/GenBank/DDBJ databases">
        <authorList>
            <person name="Chen Y."/>
            <person name="Shah S."/>
            <person name="Dougan E. K."/>
            <person name="Thang M."/>
            <person name="Chan C."/>
        </authorList>
    </citation>
    <scope>NUCLEOTIDE SEQUENCE [LARGE SCALE GENOMIC DNA]</scope>
</reference>
<comment type="caution">
    <text evidence="2">The sequence shown here is derived from an EMBL/GenBank/DDBJ whole genome shotgun (WGS) entry which is preliminary data.</text>
</comment>
<protein>
    <submittedName>
        <fullName evidence="2">Uncharacterized protein</fullName>
    </submittedName>
</protein>
<dbReference type="EMBL" id="CAUYUJ010015811">
    <property type="protein sequence ID" value="CAK0858341.1"/>
    <property type="molecule type" value="Genomic_DNA"/>
</dbReference>
<evidence type="ECO:0000313" key="3">
    <source>
        <dbReference type="Proteomes" id="UP001189429"/>
    </source>
</evidence>
<proteinExistence type="predicted"/>
<accession>A0ABN9UJP1</accession>
<organism evidence="2 3">
    <name type="scientific">Prorocentrum cordatum</name>
    <dbReference type="NCBI Taxonomy" id="2364126"/>
    <lineage>
        <taxon>Eukaryota</taxon>
        <taxon>Sar</taxon>
        <taxon>Alveolata</taxon>
        <taxon>Dinophyceae</taxon>
        <taxon>Prorocentrales</taxon>
        <taxon>Prorocentraceae</taxon>
        <taxon>Prorocentrum</taxon>
    </lineage>
</organism>
<keyword evidence="3" id="KW-1185">Reference proteome</keyword>
<evidence type="ECO:0000313" key="2">
    <source>
        <dbReference type="EMBL" id="CAK0858341.1"/>
    </source>
</evidence>
<dbReference type="Proteomes" id="UP001189429">
    <property type="component" value="Unassembled WGS sequence"/>
</dbReference>
<gene>
    <name evidence="2" type="ORF">PCOR1329_LOCUS48151</name>
</gene>
<sequence>MPKDIDGDNEAEVLVRGDAGGAQQTGRTPGSPALAGDRVFPATPGIQRRGSGCALESTVDVSAAWPGPRSWNDSCEASSLSSIVDCIQPLLFEIAGFLTESPRDLAPLCAMSASFVSAQIRPVANSLWSDVYRRRWPTFHECLDFQGPQDWRSVYPQRRLAAAPRGCASRARLAGAPRARGSADVETLSGRLECTLEVFEREKKLGRLGGSTAAHRHRCFAEARWDADWAGLRAGGCAGAARGLAARGPESPAPSRQKLPRFAMAAMPARLQYETSLGAYLARYLSASQVPPEPIPPHEEHRLRFCPRGVRGRLRCGPPSEGGDAKTEATAPTESLKDPHGCDLSRYPYRVLGGLEGLEVGRSVELQWKMQEGSPFGWWYGRLDALAVKPDGLAQATITFNHFPVNSRWYRLDVVIGDTRVRDCSFGGYTGGIRPVSEDEDRQCMKFFPKEPVVF</sequence>